<dbReference type="NCBIfam" id="TIGR02532">
    <property type="entry name" value="IV_pilin_GFxxxE"/>
    <property type="match status" value="1"/>
</dbReference>
<sequence>MIHRLCRKNHAFTLIELLVVISIIALLIGILLPALGAARKTALSAACGSNLRQMGISWAVYVAEYNDWVMPGYDYVNLNTPGGWRYWWGEQIPGSNDTEPNSSFFKDYLQDGTVQSCPSWNDEDPTQGTRAGSNKTGYGYNHYYMGAFHPTAAFYEGDPPIVYPLIKASMIKNATETVLFGDAAEPNVSGGNLQLATAGFLQSPNYLGSGAPALHGRHSKNGNTSWADGHVESYTPKIIRSSYSYNGISVTADQLEDLNLGDIDGDDDPTTDDLFDLE</sequence>
<dbReference type="PANTHER" id="PTHR30093:SF2">
    <property type="entry name" value="TYPE II SECRETION SYSTEM PROTEIN H"/>
    <property type="match status" value="1"/>
</dbReference>
<dbReference type="SUPFAM" id="SSF54523">
    <property type="entry name" value="Pili subunits"/>
    <property type="match status" value="1"/>
</dbReference>
<evidence type="ECO:0000313" key="4">
    <source>
        <dbReference type="Proteomes" id="UP000317369"/>
    </source>
</evidence>
<reference evidence="3 4" key="1">
    <citation type="submission" date="2019-02" db="EMBL/GenBank/DDBJ databases">
        <title>Deep-cultivation of Planctomycetes and their phenomic and genomic characterization uncovers novel biology.</title>
        <authorList>
            <person name="Wiegand S."/>
            <person name="Jogler M."/>
            <person name="Boedeker C."/>
            <person name="Pinto D."/>
            <person name="Vollmers J."/>
            <person name="Rivas-Marin E."/>
            <person name="Kohn T."/>
            <person name="Peeters S.H."/>
            <person name="Heuer A."/>
            <person name="Rast P."/>
            <person name="Oberbeckmann S."/>
            <person name="Bunk B."/>
            <person name="Jeske O."/>
            <person name="Meyerdierks A."/>
            <person name="Storesund J.E."/>
            <person name="Kallscheuer N."/>
            <person name="Luecker S."/>
            <person name="Lage O.M."/>
            <person name="Pohl T."/>
            <person name="Merkel B.J."/>
            <person name="Hornburger P."/>
            <person name="Mueller R.-W."/>
            <person name="Bruemmer F."/>
            <person name="Labrenz M."/>
            <person name="Spormann A.M."/>
            <person name="Op den Camp H."/>
            <person name="Overmann J."/>
            <person name="Amann R."/>
            <person name="Jetten M.S.M."/>
            <person name="Mascher T."/>
            <person name="Medema M.H."/>
            <person name="Devos D.P."/>
            <person name="Kaster A.-K."/>
            <person name="Ovreas L."/>
            <person name="Rohde M."/>
            <person name="Galperin M.Y."/>
            <person name="Jogler C."/>
        </authorList>
    </citation>
    <scope>NUCLEOTIDE SEQUENCE [LARGE SCALE GENOMIC DNA]</scope>
    <source>
        <strain evidence="3 4">KS4</strain>
    </source>
</reference>
<proteinExistence type="predicted"/>
<accession>A0A517YWN5</accession>
<dbReference type="Gene3D" id="3.30.700.10">
    <property type="entry name" value="Glycoprotein, Type 4 Pilin"/>
    <property type="match status" value="1"/>
</dbReference>
<organism evidence="3 4">
    <name type="scientific">Poriferisphaera corsica</name>
    <dbReference type="NCBI Taxonomy" id="2528020"/>
    <lineage>
        <taxon>Bacteria</taxon>
        <taxon>Pseudomonadati</taxon>
        <taxon>Planctomycetota</taxon>
        <taxon>Phycisphaerae</taxon>
        <taxon>Phycisphaerales</taxon>
        <taxon>Phycisphaeraceae</taxon>
        <taxon>Poriferisphaera</taxon>
    </lineage>
</organism>
<feature type="transmembrane region" description="Helical" evidence="2">
    <location>
        <begin position="12"/>
        <end position="35"/>
    </location>
</feature>
<evidence type="ECO:0000256" key="1">
    <source>
        <dbReference type="SAM" id="MobiDB-lite"/>
    </source>
</evidence>
<dbReference type="PANTHER" id="PTHR30093">
    <property type="entry name" value="GENERAL SECRETION PATHWAY PROTEIN G"/>
    <property type="match status" value="1"/>
</dbReference>
<evidence type="ECO:0008006" key="5">
    <source>
        <dbReference type="Google" id="ProtNLM"/>
    </source>
</evidence>
<evidence type="ECO:0000313" key="3">
    <source>
        <dbReference type="EMBL" id="QDU34648.1"/>
    </source>
</evidence>
<dbReference type="EMBL" id="CP036425">
    <property type="protein sequence ID" value="QDU34648.1"/>
    <property type="molecule type" value="Genomic_DNA"/>
</dbReference>
<dbReference type="InterPro" id="IPR045584">
    <property type="entry name" value="Pilin-like"/>
</dbReference>
<gene>
    <name evidence="3" type="ORF">KS4_27190</name>
</gene>
<dbReference type="Pfam" id="PF07963">
    <property type="entry name" value="N_methyl"/>
    <property type="match status" value="1"/>
</dbReference>
<feature type="region of interest" description="Disordered" evidence="1">
    <location>
        <begin position="259"/>
        <end position="278"/>
    </location>
</feature>
<dbReference type="RefSeq" id="WP_145078795.1">
    <property type="nucleotide sequence ID" value="NZ_CP036425.1"/>
</dbReference>
<keyword evidence="4" id="KW-1185">Reference proteome</keyword>
<evidence type="ECO:0000256" key="2">
    <source>
        <dbReference type="SAM" id="Phobius"/>
    </source>
</evidence>
<keyword evidence="2" id="KW-0472">Membrane</keyword>
<dbReference type="InterPro" id="IPR012902">
    <property type="entry name" value="N_methyl_site"/>
</dbReference>
<protein>
    <recommendedName>
        <fullName evidence="5">Prepilin-type N-terminal cleavage/methylation domain-containing protein</fullName>
    </recommendedName>
</protein>
<name>A0A517YWN5_9BACT</name>
<keyword evidence="2" id="KW-1133">Transmembrane helix</keyword>
<keyword evidence="2" id="KW-0812">Transmembrane</keyword>
<dbReference type="KEGG" id="pcor:KS4_27190"/>
<dbReference type="OrthoDB" id="249920at2"/>
<dbReference type="AlphaFoldDB" id="A0A517YWN5"/>
<feature type="compositionally biased region" description="Acidic residues" evidence="1">
    <location>
        <begin position="263"/>
        <end position="278"/>
    </location>
</feature>
<dbReference type="Proteomes" id="UP000317369">
    <property type="component" value="Chromosome"/>
</dbReference>